<dbReference type="SUPFAM" id="SSF48498">
    <property type="entry name" value="Tetracyclin repressor-like, C-terminal domain"/>
    <property type="match status" value="1"/>
</dbReference>
<dbReference type="Proteomes" id="UP000598775">
    <property type="component" value="Unassembled WGS sequence"/>
</dbReference>
<evidence type="ECO:0000313" key="6">
    <source>
        <dbReference type="EMBL" id="GGF16531.1"/>
    </source>
</evidence>
<evidence type="ECO:0000256" key="2">
    <source>
        <dbReference type="ARBA" id="ARBA00023125"/>
    </source>
</evidence>
<dbReference type="InterPro" id="IPR001647">
    <property type="entry name" value="HTH_TetR"/>
</dbReference>
<dbReference type="PROSITE" id="PS50977">
    <property type="entry name" value="HTH_TETR_2"/>
    <property type="match status" value="1"/>
</dbReference>
<keyword evidence="7" id="KW-1185">Reference proteome</keyword>
<dbReference type="InterPro" id="IPR050109">
    <property type="entry name" value="HTH-type_TetR-like_transc_reg"/>
</dbReference>
<evidence type="ECO:0000256" key="1">
    <source>
        <dbReference type="ARBA" id="ARBA00023015"/>
    </source>
</evidence>
<dbReference type="InterPro" id="IPR049445">
    <property type="entry name" value="TetR_SbtR-like_C"/>
</dbReference>
<dbReference type="PANTHER" id="PTHR30055">
    <property type="entry name" value="HTH-TYPE TRANSCRIPTIONAL REGULATOR RUTR"/>
    <property type="match status" value="1"/>
</dbReference>
<organism evidence="6 7">
    <name type="scientific">Subtercola lobariae</name>
    <dbReference type="NCBI Taxonomy" id="1588641"/>
    <lineage>
        <taxon>Bacteria</taxon>
        <taxon>Bacillati</taxon>
        <taxon>Actinomycetota</taxon>
        <taxon>Actinomycetes</taxon>
        <taxon>Micrococcales</taxon>
        <taxon>Microbacteriaceae</taxon>
        <taxon>Subtercola</taxon>
    </lineage>
</organism>
<evidence type="ECO:0000313" key="7">
    <source>
        <dbReference type="Proteomes" id="UP000598775"/>
    </source>
</evidence>
<keyword evidence="1" id="KW-0805">Transcription regulation</keyword>
<dbReference type="Pfam" id="PF00440">
    <property type="entry name" value="TetR_N"/>
    <property type="match status" value="1"/>
</dbReference>
<protein>
    <submittedName>
        <fullName evidence="6">TetR family transcriptional regulator</fullName>
    </submittedName>
</protein>
<reference evidence="6 7" key="1">
    <citation type="journal article" date="2014" name="Int. J. Syst. Evol. Microbiol.">
        <title>Complete genome sequence of Corynebacterium casei LMG S-19264T (=DSM 44701T), isolated from a smear-ripened cheese.</title>
        <authorList>
            <consortium name="US DOE Joint Genome Institute (JGI-PGF)"/>
            <person name="Walter F."/>
            <person name="Albersmeier A."/>
            <person name="Kalinowski J."/>
            <person name="Ruckert C."/>
        </authorList>
    </citation>
    <scope>NUCLEOTIDE SEQUENCE [LARGE SCALE GENOMIC DNA]</scope>
    <source>
        <strain evidence="6 7">CGMCC 1.12976</strain>
    </source>
</reference>
<dbReference type="InterPro" id="IPR009057">
    <property type="entry name" value="Homeodomain-like_sf"/>
</dbReference>
<feature type="domain" description="HTH tetR-type" evidence="5">
    <location>
        <begin position="34"/>
        <end position="93"/>
    </location>
</feature>
<proteinExistence type="predicted"/>
<gene>
    <name evidence="6" type="ORF">GCM10011399_07880</name>
</gene>
<evidence type="ECO:0000256" key="3">
    <source>
        <dbReference type="ARBA" id="ARBA00023163"/>
    </source>
</evidence>
<dbReference type="InterPro" id="IPR036271">
    <property type="entry name" value="Tet_transcr_reg_TetR-rel_C_sf"/>
</dbReference>
<dbReference type="Pfam" id="PF21597">
    <property type="entry name" value="TetR_C_43"/>
    <property type="match status" value="1"/>
</dbReference>
<name>A0A917B2W3_9MICO</name>
<accession>A0A917B2W3</accession>
<dbReference type="EMBL" id="BMGP01000001">
    <property type="protein sequence ID" value="GGF16531.1"/>
    <property type="molecule type" value="Genomic_DNA"/>
</dbReference>
<dbReference type="PANTHER" id="PTHR30055:SF234">
    <property type="entry name" value="HTH-TYPE TRANSCRIPTIONAL REGULATOR BETI"/>
    <property type="match status" value="1"/>
</dbReference>
<dbReference type="PRINTS" id="PR00455">
    <property type="entry name" value="HTHTETR"/>
</dbReference>
<evidence type="ECO:0000256" key="4">
    <source>
        <dbReference type="PROSITE-ProRule" id="PRU00335"/>
    </source>
</evidence>
<keyword evidence="2 4" id="KW-0238">DNA-binding</keyword>
<evidence type="ECO:0000259" key="5">
    <source>
        <dbReference type="PROSITE" id="PS50977"/>
    </source>
</evidence>
<dbReference type="AlphaFoldDB" id="A0A917B2W3"/>
<feature type="DNA-binding region" description="H-T-H motif" evidence="4">
    <location>
        <begin position="56"/>
        <end position="75"/>
    </location>
</feature>
<dbReference type="GO" id="GO:0003700">
    <property type="term" value="F:DNA-binding transcription factor activity"/>
    <property type="evidence" value="ECO:0007669"/>
    <property type="project" value="TreeGrafter"/>
</dbReference>
<sequence>MEAAPDSNPDQWSVMTLEQPTSGDLARGLRADAQSNRDRVLEAAARLFQTEGADTSLKAIAKEAGVGIGTLYRRFPTREALIEATYRTESAKLAAAASTLVTTLPPVAALRTWMELFTDYMATKHGMADALRAVLTSGGDLRMQTRDLMQQAVAELMAAGVATDELRSDLDPDDVLLAMGGVSMITGTAEQRTQAARMLDLLLDGVKQPSTPASR</sequence>
<dbReference type="Gene3D" id="1.10.357.10">
    <property type="entry name" value="Tetracycline Repressor, domain 2"/>
    <property type="match status" value="1"/>
</dbReference>
<dbReference type="SUPFAM" id="SSF46689">
    <property type="entry name" value="Homeodomain-like"/>
    <property type="match status" value="1"/>
</dbReference>
<comment type="caution">
    <text evidence="6">The sequence shown here is derived from an EMBL/GenBank/DDBJ whole genome shotgun (WGS) entry which is preliminary data.</text>
</comment>
<keyword evidence="3" id="KW-0804">Transcription</keyword>
<dbReference type="GO" id="GO:0000976">
    <property type="term" value="F:transcription cis-regulatory region binding"/>
    <property type="evidence" value="ECO:0007669"/>
    <property type="project" value="TreeGrafter"/>
</dbReference>